<accession>A0ABW7YQF5</accession>
<keyword evidence="3" id="KW-1185">Reference proteome</keyword>
<keyword evidence="2" id="KW-0540">Nuclease</keyword>
<dbReference type="EMBL" id="JBITGY010000001">
    <property type="protein sequence ID" value="MFI6496729.1"/>
    <property type="molecule type" value="Genomic_DNA"/>
</dbReference>
<dbReference type="CDD" id="cd06260">
    <property type="entry name" value="DUF820-like"/>
    <property type="match status" value="1"/>
</dbReference>
<feature type="domain" description="Putative restriction endonuclease" evidence="1">
    <location>
        <begin position="21"/>
        <end position="187"/>
    </location>
</feature>
<proteinExistence type="predicted"/>
<dbReference type="PANTHER" id="PTHR35400:SF3">
    <property type="entry name" value="SLL1072 PROTEIN"/>
    <property type="match status" value="1"/>
</dbReference>
<dbReference type="InterPro" id="IPR012296">
    <property type="entry name" value="Nuclease_put_TT1808"/>
</dbReference>
<dbReference type="SUPFAM" id="SSF52980">
    <property type="entry name" value="Restriction endonuclease-like"/>
    <property type="match status" value="1"/>
</dbReference>
<dbReference type="PANTHER" id="PTHR35400">
    <property type="entry name" value="SLR1083 PROTEIN"/>
    <property type="match status" value="1"/>
</dbReference>
<dbReference type="RefSeq" id="WP_397079043.1">
    <property type="nucleotide sequence ID" value="NZ_JBITGY010000001.1"/>
</dbReference>
<reference evidence="2 3" key="1">
    <citation type="submission" date="2024-10" db="EMBL/GenBank/DDBJ databases">
        <title>The Natural Products Discovery Center: Release of the First 8490 Sequenced Strains for Exploring Actinobacteria Biosynthetic Diversity.</title>
        <authorList>
            <person name="Kalkreuter E."/>
            <person name="Kautsar S.A."/>
            <person name="Yang D."/>
            <person name="Bader C.D."/>
            <person name="Teijaro C.N."/>
            <person name="Fluegel L."/>
            <person name="Davis C.M."/>
            <person name="Simpson J.R."/>
            <person name="Lauterbach L."/>
            <person name="Steele A.D."/>
            <person name="Gui C."/>
            <person name="Meng S."/>
            <person name="Li G."/>
            <person name="Viehrig K."/>
            <person name="Ye F."/>
            <person name="Su P."/>
            <person name="Kiefer A.F."/>
            <person name="Nichols A."/>
            <person name="Cepeda A.J."/>
            <person name="Yan W."/>
            <person name="Fan B."/>
            <person name="Jiang Y."/>
            <person name="Adhikari A."/>
            <person name="Zheng C.-J."/>
            <person name="Schuster L."/>
            <person name="Cowan T.M."/>
            <person name="Smanski M.J."/>
            <person name="Chevrette M.G."/>
            <person name="De Carvalho L.P.S."/>
            <person name="Shen B."/>
        </authorList>
    </citation>
    <scope>NUCLEOTIDE SEQUENCE [LARGE SCALE GENOMIC DNA]</scope>
    <source>
        <strain evidence="2 3">NPDC050545</strain>
    </source>
</reference>
<gene>
    <name evidence="2" type="ORF">ACIBG2_05070</name>
</gene>
<comment type="caution">
    <text evidence="2">The sequence shown here is derived from an EMBL/GenBank/DDBJ whole genome shotgun (WGS) entry which is preliminary data.</text>
</comment>
<evidence type="ECO:0000313" key="2">
    <source>
        <dbReference type="EMBL" id="MFI6496729.1"/>
    </source>
</evidence>
<dbReference type="Proteomes" id="UP001612741">
    <property type="component" value="Unassembled WGS sequence"/>
</dbReference>
<dbReference type="InterPro" id="IPR008538">
    <property type="entry name" value="Uma2"/>
</dbReference>
<dbReference type="InterPro" id="IPR011335">
    <property type="entry name" value="Restrct_endonuc-II-like"/>
</dbReference>
<dbReference type="GO" id="GO:0004519">
    <property type="term" value="F:endonuclease activity"/>
    <property type="evidence" value="ECO:0007669"/>
    <property type="project" value="UniProtKB-KW"/>
</dbReference>
<evidence type="ECO:0000313" key="3">
    <source>
        <dbReference type="Proteomes" id="UP001612741"/>
    </source>
</evidence>
<keyword evidence="2" id="KW-0378">Hydrolase</keyword>
<evidence type="ECO:0000259" key="1">
    <source>
        <dbReference type="Pfam" id="PF05685"/>
    </source>
</evidence>
<protein>
    <submittedName>
        <fullName evidence="2">Uma2 family endonuclease</fullName>
    </submittedName>
</protein>
<keyword evidence="2" id="KW-0255">Endonuclease</keyword>
<dbReference type="Gene3D" id="3.90.1570.10">
    <property type="entry name" value="tt1808, chain A"/>
    <property type="match status" value="1"/>
</dbReference>
<name>A0ABW7YQF5_9ACTN</name>
<sequence>MQVEREAPKFTTRRLPSTVRELFDALPPLPGLRVEIIEGNMRVSPVGSPEHQDAFADLHDLLYPLRQERGWKGNPGGLDVCIEGPREPVVPDYVLLPPDCPRWGGREVRSSGLIMVAEVVSPSSAHIDRVTKVHLYAQGAVPVYLLIDPLEKTATVYSDIKDEVYQTKTTKQLGATLHLPDPVDFDLDTTSFKA</sequence>
<dbReference type="Pfam" id="PF05685">
    <property type="entry name" value="Uma2"/>
    <property type="match status" value="1"/>
</dbReference>
<organism evidence="2 3">
    <name type="scientific">Nonomuraea typhae</name>
    <dbReference type="NCBI Taxonomy" id="2603600"/>
    <lineage>
        <taxon>Bacteria</taxon>
        <taxon>Bacillati</taxon>
        <taxon>Actinomycetota</taxon>
        <taxon>Actinomycetes</taxon>
        <taxon>Streptosporangiales</taxon>
        <taxon>Streptosporangiaceae</taxon>
        <taxon>Nonomuraea</taxon>
    </lineage>
</organism>